<dbReference type="Pfam" id="PF12796">
    <property type="entry name" value="Ank_2"/>
    <property type="match status" value="1"/>
</dbReference>
<feature type="repeat" description="ANK" evidence="1">
    <location>
        <begin position="146"/>
        <end position="179"/>
    </location>
</feature>
<evidence type="ECO:0000313" key="3">
    <source>
        <dbReference type="EMBL" id="CAH0376835.1"/>
    </source>
</evidence>
<sequence length="286" mass="30644">MVQTRRRARQRGAALLRLPTDVLHKIATHTAAPGLVVAAGTNLEARTALRKGTDEAERSRFGGIGMTVREAERVLRTRYPHILGESDLASRRAAGLALTTRSNVNVVDGPLLGGEPAGGEPRIYQGMVEALLAYGAEPSVPEDSDFGNTLLHLAYVADDPVALARLLIAAGANINARTLAPNGAGLTPLTWSIECGEGHQPCYDVAVFLIEQGCDVVQAEADYACQYSNGSLVDLLNGFDRTVENRHLVDLITTALEAAGPERRRAADEAARQYSAAHNTEDSEYY</sequence>
<dbReference type="InterPro" id="IPR002110">
    <property type="entry name" value="Ankyrin_rpt"/>
</dbReference>
<dbReference type="PROSITE" id="PS50297">
    <property type="entry name" value="ANK_REP_REGION"/>
    <property type="match status" value="1"/>
</dbReference>
<accession>A0A8J2T0D1</accession>
<dbReference type="Proteomes" id="UP000789595">
    <property type="component" value="Unassembled WGS sequence"/>
</dbReference>
<proteinExistence type="predicted"/>
<name>A0A8J2T0D1_9STRA</name>
<protein>
    <recommendedName>
        <fullName evidence="5">Ankyrin repeat domain-containing protein</fullName>
    </recommendedName>
</protein>
<feature type="compositionally biased region" description="Basic and acidic residues" evidence="2">
    <location>
        <begin position="262"/>
        <end position="271"/>
    </location>
</feature>
<dbReference type="Gene3D" id="1.25.40.20">
    <property type="entry name" value="Ankyrin repeat-containing domain"/>
    <property type="match status" value="1"/>
</dbReference>
<dbReference type="AlphaFoldDB" id="A0A8J2T0D1"/>
<dbReference type="InterPro" id="IPR036770">
    <property type="entry name" value="Ankyrin_rpt-contain_sf"/>
</dbReference>
<feature type="region of interest" description="Disordered" evidence="2">
    <location>
        <begin position="262"/>
        <end position="286"/>
    </location>
</feature>
<evidence type="ECO:0000256" key="1">
    <source>
        <dbReference type="PROSITE-ProRule" id="PRU00023"/>
    </source>
</evidence>
<dbReference type="EMBL" id="CAKKNE010000005">
    <property type="protein sequence ID" value="CAH0376835.1"/>
    <property type="molecule type" value="Genomic_DNA"/>
</dbReference>
<dbReference type="PROSITE" id="PS50088">
    <property type="entry name" value="ANK_REPEAT"/>
    <property type="match status" value="1"/>
</dbReference>
<reference evidence="3" key="1">
    <citation type="submission" date="2021-11" db="EMBL/GenBank/DDBJ databases">
        <authorList>
            <consortium name="Genoscope - CEA"/>
            <person name="William W."/>
        </authorList>
    </citation>
    <scope>NUCLEOTIDE SEQUENCE</scope>
</reference>
<comment type="caution">
    <text evidence="3">The sequence shown here is derived from an EMBL/GenBank/DDBJ whole genome shotgun (WGS) entry which is preliminary data.</text>
</comment>
<keyword evidence="1" id="KW-0040">ANK repeat</keyword>
<evidence type="ECO:0000256" key="2">
    <source>
        <dbReference type="SAM" id="MobiDB-lite"/>
    </source>
</evidence>
<dbReference type="SMART" id="SM00248">
    <property type="entry name" value="ANK"/>
    <property type="match status" value="2"/>
</dbReference>
<evidence type="ECO:0008006" key="5">
    <source>
        <dbReference type="Google" id="ProtNLM"/>
    </source>
</evidence>
<evidence type="ECO:0000313" key="4">
    <source>
        <dbReference type="Proteomes" id="UP000789595"/>
    </source>
</evidence>
<keyword evidence="4" id="KW-1185">Reference proteome</keyword>
<gene>
    <name evidence="3" type="ORF">PECAL_5P14280</name>
</gene>
<organism evidence="3 4">
    <name type="scientific">Pelagomonas calceolata</name>
    <dbReference type="NCBI Taxonomy" id="35677"/>
    <lineage>
        <taxon>Eukaryota</taxon>
        <taxon>Sar</taxon>
        <taxon>Stramenopiles</taxon>
        <taxon>Ochrophyta</taxon>
        <taxon>Pelagophyceae</taxon>
        <taxon>Pelagomonadales</taxon>
        <taxon>Pelagomonadaceae</taxon>
        <taxon>Pelagomonas</taxon>
    </lineage>
</organism>
<dbReference type="SUPFAM" id="SSF48403">
    <property type="entry name" value="Ankyrin repeat"/>
    <property type="match status" value="1"/>
</dbReference>